<protein>
    <submittedName>
        <fullName evidence="9">Lipoprotein</fullName>
    </submittedName>
</protein>
<comment type="subcellular location">
    <subcellularLocation>
        <location evidence="1">Cell outer membrane</location>
        <topology evidence="1">Lipid-anchor</topology>
    </subcellularLocation>
</comment>
<feature type="region of interest" description="Disordered" evidence="7">
    <location>
        <begin position="31"/>
        <end position="54"/>
    </location>
</feature>
<keyword evidence="10" id="KW-1185">Reference proteome</keyword>
<feature type="chain" id="PRO_5036743519" evidence="8">
    <location>
        <begin position="21"/>
        <end position="54"/>
    </location>
</feature>
<evidence type="ECO:0000256" key="6">
    <source>
        <dbReference type="ARBA" id="ARBA00023288"/>
    </source>
</evidence>
<gene>
    <name evidence="9" type="ORF">H8K36_15135</name>
</gene>
<dbReference type="GO" id="GO:0009279">
    <property type="term" value="C:cell outer membrane"/>
    <property type="evidence" value="ECO:0007669"/>
    <property type="project" value="UniProtKB-SubCell"/>
</dbReference>
<feature type="signal peptide" evidence="8">
    <location>
        <begin position="1"/>
        <end position="20"/>
    </location>
</feature>
<evidence type="ECO:0000313" key="10">
    <source>
        <dbReference type="Proteomes" id="UP000627446"/>
    </source>
</evidence>
<dbReference type="EMBL" id="JACOFZ010000007">
    <property type="protein sequence ID" value="MBC3882722.1"/>
    <property type="molecule type" value="Genomic_DNA"/>
</dbReference>
<evidence type="ECO:0000313" key="9">
    <source>
        <dbReference type="EMBL" id="MBC3882722.1"/>
    </source>
</evidence>
<accession>A0A923KV12</accession>
<evidence type="ECO:0000256" key="7">
    <source>
        <dbReference type="SAM" id="MobiDB-lite"/>
    </source>
</evidence>
<dbReference type="NCBIfam" id="NF047847">
    <property type="entry name" value="SS_mature_LptM"/>
    <property type="match status" value="1"/>
</dbReference>
<keyword evidence="3" id="KW-0472">Membrane</keyword>
<keyword evidence="4" id="KW-0564">Palmitate</keyword>
<reference evidence="9" key="1">
    <citation type="submission" date="2020-08" db="EMBL/GenBank/DDBJ databases">
        <title>Novel species isolated from subtropical streams in China.</title>
        <authorList>
            <person name="Lu H."/>
        </authorList>
    </citation>
    <scope>NUCLEOTIDE SEQUENCE</scope>
    <source>
        <strain evidence="9">LX22W</strain>
    </source>
</reference>
<evidence type="ECO:0000256" key="1">
    <source>
        <dbReference type="ARBA" id="ARBA00004459"/>
    </source>
</evidence>
<dbReference type="AlphaFoldDB" id="A0A923KV12"/>
<proteinExistence type="predicted"/>
<comment type="caution">
    <text evidence="9">The sequence shown here is derived from an EMBL/GenBank/DDBJ whole genome shotgun (WGS) entry which is preliminary data.</text>
</comment>
<dbReference type="Proteomes" id="UP000627446">
    <property type="component" value="Unassembled WGS sequence"/>
</dbReference>
<sequence>MLKKTTLISSLLVCACLLSACGQRGPLYMPEKKSPAPQQAIPVKAPSESPQEGK</sequence>
<evidence type="ECO:0000256" key="2">
    <source>
        <dbReference type="ARBA" id="ARBA00022729"/>
    </source>
</evidence>
<evidence type="ECO:0000256" key="3">
    <source>
        <dbReference type="ARBA" id="ARBA00023136"/>
    </source>
</evidence>
<evidence type="ECO:0000256" key="4">
    <source>
        <dbReference type="ARBA" id="ARBA00023139"/>
    </source>
</evidence>
<keyword evidence="5" id="KW-0998">Cell outer membrane</keyword>
<dbReference type="PROSITE" id="PS51257">
    <property type="entry name" value="PROKAR_LIPOPROTEIN"/>
    <property type="match status" value="1"/>
</dbReference>
<name>A0A923KV12_9BURK</name>
<dbReference type="InterPro" id="IPR032831">
    <property type="entry name" value="LptM_cons"/>
</dbReference>
<evidence type="ECO:0000256" key="5">
    <source>
        <dbReference type="ARBA" id="ARBA00023237"/>
    </source>
</evidence>
<evidence type="ECO:0000256" key="8">
    <source>
        <dbReference type="SAM" id="SignalP"/>
    </source>
</evidence>
<keyword evidence="2 8" id="KW-0732">Signal</keyword>
<dbReference type="Pfam" id="PF13627">
    <property type="entry name" value="LptM_cons"/>
    <property type="match status" value="1"/>
</dbReference>
<organism evidence="9 10">
    <name type="scientific">Undibacterium nitidum</name>
    <dbReference type="NCBI Taxonomy" id="2762298"/>
    <lineage>
        <taxon>Bacteria</taxon>
        <taxon>Pseudomonadati</taxon>
        <taxon>Pseudomonadota</taxon>
        <taxon>Betaproteobacteria</taxon>
        <taxon>Burkholderiales</taxon>
        <taxon>Oxalobacteraceae</taxon>
        <taxon>Undibacterium</taxon>
    </lineage>
</organism>
<keyword evidence="6 9" id="KW-0449">Lipoprotein</keyword>